<evidence type="ECO:0000313" key="1">
    <source>
        <dbReference type="EMBL" id="KTB34267.1"/>
    </source>
</evidence>
<name>A0A0W0FD65_MONRR</name>
<organism evidence="1 2">
    <name type="scientific">Moniliophthora roreri</name>
    <name type="common">Frosty pod rot fungus</name>
    <name type="synonym">Monilia roreri</name>
    <dbReference type="NCBI Taxonomy" id="221103"/>
    <lineage>
        <taxon>Eukaryota</taxon>
        <taxon>Fungi</taxon>
        <taxon>Dikarya</taxon>
        <taxon>Basidiomycota</taxon>
        <taxon>Agaricomycotina</taxon>
        <taxon>Agaricomycetes</taxon>
        <taxon>Agaricomycetidae</taxon>
        <taxon>Agaricales</taxon>
        <taxon>Marasmiineae</taxon>
        <taxon>Marasmiaceae</taxon>
        <taxon>Moniliophthora</taxon>
    </lineage>
</organism>
<sequence>MEGERQRQGISTTAISLDHAQPTELATYPFPARSLHVDTHSQPLRTQRTTNAPSLTFQRLQGARGLVLGTKVVSIALDDTTMLFPNVENPRFSNLGLSGAGVTFERMSIYEPEDGWKEAEEGGRIAVEQEARYRDPSSIVSSAYAIRRRCRNL</sequence>
<gene>
    <name evidence="1" type="ORF">WG66_13169</name>
</gene>
<comment type="caution">
    <text evidence="1">The sequence shown here is derived from an EMBL/GenBank/DDBJ whole genome shotgun (WGS) entry which is preliminary data.</text>
</comment>
<proteinExistence type="predicted"/>
<dbReference type="AlphaFoldDB" id="A0A0W0FD65"/>
<dbReference type="Proteomes" id="UP000054988">
    <property type="component" value="Unassembled WGS sequence"/>
</dbReference>
<protein>
    <submittedName>
        <fullName evidence="1">Uncharacterized protein</fullName>
    </submittedName>
</protein>
<accession>A0A0W0FD65</accession>
<evidence type="ECO:0000313" key="2">
    <source>
        <dbReference type="Proteomes" id="UP000054988"/>
    </source>
</evidence>
<dbReference type="EMBL" id="LATX01002101">
    <property type="protein sequence ID" value="KTB34267.1"/>
    <property type="molecule type" value="Genomic_DNA"/>
</dbReference>
<reference evidence="1 2" key="1">
    <citation type="submission" date="2015-12" db="EMBL/GenBank/DDBJ databases">
        <title>Draft genome sequence of Moniliophthora roreri, the causal agent of frosty pod rot of cacao.</title>
        <authorList>
            <person name="Aime M.C."/>
            <person name="Diaz-Valderrama J.R."/>
            <person name="Kijpornyongpan T."/>
            <person name="Phillips-Mora W."/>
        </authorList>
    </citation>
    <scope>NUCLEOTIDE SEQUENCE [LARGE SCALE GENOMIC DNA]</scope>
    <source>
        <strain evidence="1 2">MCA 2952</strain>
    </source>
</reference>